<dbReference type="InterPro" id="IPR003594">
    <property type="entry name" value="HATPase_dom"/>
</dbReference>
<evidence type="ECO:0000256" key="1">
    <source>
        <dbReference type="ARBA" id="ARBA00022679"/>
    </source>
</evidence>
<evidence type="ECO:0000256" key="3">
    <source>
        <dbReference type="ARBA" id="ARBA00023012"/>
    </source>
</evidence>
<feature type="transmembrane region" description="Helical" evidence="4">
    <location>
        <begin position="21"/>
        <end position="42"/>
    </location>
</feature>
<sequence length="396" mass="41221">MSLGLPSHLSRAANSRALATAARWAALVCLVMAALNVAVSTVGGTTGAASWISTLVLLPMIALLLLLSRGRTVLLTLAYLLVGSVCTYFYVYLIFGSTPAYQDTNLLVVALPVVAMTLVGGTGTGSLVGVLWATLGFALAEAAVFLGATAAGRDFRPDAISLSAYLLLIGVLAFDGLTRGSRSRTQGAIHRAVRDARLVDLRRELLAESTADLHDTVLSELVAVAATEPGELPPRLRQRIESDLHRLGVAGLPADDQAPPGEDAWYDSELRRAIEDARDEGLAVDVSGEREAVALLTPDARRAVGLAVRQCLVNVLRHSGSATAEVAFSCGDASVSVMVVDGGRGFAVATAPGADRLGLRQSVHDRVSKVGGTVTVYSAEDVGTTVIMTIPVAEAA</sequence>
<evidence type="ECO:0000256" key="2">
    <source>
        <dbReference type="ARBA" id="ARBA00022777"/>
    </source>
</evidence>
<dbReference type="InterPro" id="IPR036890">
    <property type="entry name" value="HATPase_C_sf"/>
</dbReference>
<dbReference type="GO" id="GO:0005524">
    <property type="term" value="F:ATP binding"/>
    <property type="evidence" value="ECO:0007669"/>
    <property type="project" value="UniProtKB-KW"/>
</dbReference>
<dbReference type="AlphaFoldDB" id="A0A7G6Y9M4"/>
<protein>
    <submittedName>
        <fullName evidence="6">ATP-binding protein</fullName>
    </submittedName>
</protein>
<keyword evidence="4" id="KW-0472">Membrane</keyword>
<gene>
    <name evidence="6" type="ORF">F1C12_08605</name>
</gene>
<keyword evidence="6" id="KW-0547">Nucleotide-binding</keyword>
<keyword evidence="3" id="KW-0902">Two-component regulatory system</keyword>
<dbReference type="Gene3D" id="3.30.565.10">
    <property type="entry name" value="Histidine kinase-like ATPase, C-terminal domain"/>
    <property type="match status" value="1"/>
</dbReference>
<dbReference type="Proteomes" id="UP000515511">
    <property type="component" value="Chromosome"/>
</dbReference>
<keyword evidence="4" id="KW-1133">Transmembrane helix</keyword>
<name>A0A7G6Y9M4_9MICO</name>
<reference evidence="7" key="1">
    <citation type="submission" date="2019-09" db="EMBL/GenBank/DDBJ databases">
        <title>Antimicrobial potential of Antarctic Bacteria.</title>
        <authorList>
            <person name="Benaud N."/>
            <person name="Edwards R.J."/>
            <person name="Ferrari B.C."/>
        </authorList>
    </citation>
    <scope>NUCLEOTIDE SEQUENCE [LARGE SCALE GENOMIC DNA]</scope>
    <source>
        <strain evidence="7">INR9</strain>
    </source>
</reference>
<feature type="domain" description="Histidine kinase/HSP90-like ATPase" evidence="5">
    <location>
        <begin position="303"/>
        <end position="393"/>
    </location>
</feature>
<dbReference type="RefSeq" id="WP_185278352.1">
    <property type="nucleotide sequence ID" value="NZ_CP043641.1"/>
</dbReference>
<feature type="transmembrane region" description="Helical" evidence="4">
    <location>
        <begin position="48"/>
        <end position="67"/>
    </location>
</feature>
<dbReference type="GO" id="GO:0000160">
    <property type="term" value="P:phosphorelay signal transduction system"/>
    <property type="evidence" value="ECO:0007669"/>
    <property type="project" value="UniProtKB-KW"/>
</dbReference>
<evidence type="ECO:0000313" key="6">
    <source>
        <dbReference type="EMBL" id="QNE35189.1"/>
    </source>
</evidence>
<dbReference type="Pfam" id="PF02518">
    <property type="entry name" value="HATPase_c"/>
    <property type="match status" value="1"/>
</dbReference>
<feature type="transmembrane region" description="Helical" evidence="4">
    <location>
        <begin position="101"/>
        <end position="120"/>
    </location>
</feature>
<evidence type="ECO:0000256" key="4">
    <source>
        <dbReference type="SAM" id="Phobius"/>
    </source>
</evidence>
<keyword evidence="6" id="KW-0067">ATP-binding</keyword>
<dbReference type="EMBL" id="CP043641">
    <property type="protein sequence ID" value="QNE35189.1"/>
    <property type="molecule type" value="Genomic_DNA"/>
</dbReference>
<keyword evidence="4" id="KW-0812">Transmembrane</keyword>
<dbReference type="KEGG" id="lse:F1C12_08605"/>
<dbReference type="GO" id="GO:0016301">
    <property type="term" value="F:kinase activity"/>
    <property type="evidence" value="ECO:0007669"/>
    <property type="project" value="UniProtKB-KW"/>
</dbReference>
<keyword evidence="2" id="KW-0418">Kinase</keyword>
<proteinExistence type="predicted"/>
<keyword evidence="1" id="KW-0808">Transferase</keyword>
<organism evidence="6 7">
    <name type="scientific">Leifsonia shinshuensis</name>
    <dbReference type="NCBI Taxonomy" id="150026"/>
    <lineage>
        <taxon>Bacteria</taxon>
        <taxon>Bacillati</taxon>
        <taxon>Actinomycetota</taxon>
        <taxon>Actinomycetes</taxon>
        <taxon>Micrococcales</taxon>
        <taxon>Microbacteriaceae</taxon>
        <taxon>Leifsonia</taxon>
    </lineage>
</organism>
<evidence type="ECO:0000313" key="7">
    <source>
        <dbReference type="Proteomes" id="UP000515511"/>
    </source>
</evidence>
<dbReference type="CDD" id="cd16917">
    <property type="entry name" value="HATPase_UhpB-NarQ-NarX-like"/>
    <property type="match status" value="1"/>
</dbReference>
<dbReference type="PANTHER" id="PTHR24421">
    <property type="entry name" value="NITRATE/NITRITE SENSOR PROTEIN NARX-RELATED"/>
    <property type="match status" value="1"/>
</dbReference>
<accession>A0A7G6Y9M4</accession>
<evidence type="ECO:0000259" key="5">
    <source>
        <dbReference type="Pfam" id="PF02518"/>
    </source>
</evidence>
<feature type="transmembrane region" description="Helical" evidence="4">
    <location>
        <begin position="74"/>
        <end position="95"/>
    </location>
</feature>
<feature type="transmembrane region" description="Helical" evidence="4">
    <location>
        <begin position="127"/>
        <end position="147"/>
    </location>
</feature>
<dbReference type="SUPFAM" id="SSF55874">
    <property type="entry name" value="ATPase domain of HSP90 chaperone/DNA topoisomerase II/histidine kinase"/>
    <property type="match status" value="1"/>
</dbReference>
<dbReference type="InterPro" id="IPR050482">
    <property type="entry name" value="Sensor_HK_TwoCompSys"/>
</dbReference>